<reference evidence="2" key="1">
    <citation type="journal article" date="2019" name="Curr. Biol.">
        <title>Genome Sequence of Striga asiatica Provides Insight into the Evolution of Plant Parasitism.</title>
        <authorList>
            <person name="Yoshida S."/>
            <person name="Kim S."/>
            <person name="Wafula E.K."/>
            <person name="Tanskanen J."/>
            <person name="Kim Y.M."/>
            <person name="Honaas L."/>
            <person name="Yang Z."/>
            <person name="Spallek T."/>
            <person name="Conn C.E."/>
            <person name="Ichihashi Y."/>
            <person name="Cheong K."/>
            <person name="Cui S."/>
            <person name="Der J.P."/>
            <person name="Gundlach H."/>
            <person name="Jiao Y."/>
            <person name="Hori C."/>
            <person name="Ishida J.K."/>
            <person name="Kasahara H."/>
            <person name="Kiba T."/>
            <person name="Kim M.S."/>
            <person name="Koo N."/>
            <person name="Laohavisit A."/>
            <person name="Lee Y.H."/>
            <person name="Lumba S."/>
            <person name="McCourt P."/>
            <person name="Mortimer J.C."/>
            <person name="Mutuku J.M."/>
            <person name="Nomura T."/>
            <person name="Sasaki-Sekimoto Y."/>
            <person name="Seto Y."/>
            <person name="Wang Y."/>
            <person name="Wakatake T."/>
            <person name="Sakakibara H."/>
            <person name="Demura T."/>
            <person name="Yamaguchi S."/>
            <person name="Yoneyama K."/>
            <person name="Manabe R.I."/>
            <person name="Nelson D.C."/>
            <person name="Schulman A.H."/>
            <person name="Timko M.P."/>
            <person name="dePamphilis C.W."/>
            <person name="Choi D."/>
            <person name="Shirasu K."/>
        </authorList>
    </citation>
    <scope>NUCLEOTIDE SEQUENCE [LARGE SCALE GENOMIC DNA]</scope>
    <source>
        <strain evidence="2">cv. UVA1</strain>
    </source>
</reference>
<dbReference type="AlphaFoldDB" id="A0A5A7PTJ2"/>
<gene>
    <name evidence="1" type="ORF">STAS_11880</name>
</gene>
<accession>A0A5A7PTJ2</accession>
<organism evidence="1 2">
    <name type="scientific">Striga asiatica</name>
    <name type="common">Asiatic witchweed</name>
    <name type="synonym">Buchnera asiatica</name>
    <dbReference type="NCBI Taxonomy" id="4170"/>
    <lineage>
        <taxon>Eukaryota</taxon>
        <taxon>Viridiplantae</taxon>
        <taxon>Streptophyta</taxon>
        <taxon>Embryophyta</taxon>
        <taxon>Tracheophyta</taxon>
        <taxon>Spermatophyta</taxon>
        <taxon>Magnoliopsida</taxon>
        <taxon>eudicotyledons</taxon>
        <taxon>Gunneridae</taxon>
        <taxon>Pentapetalae</taxon>
        <taxon>asterids</taxon>
        <taxon>lamiids</taxon>
        <taxon>Lamiales</taxon>
        <taxon>Orobanchaceae</taxon>
        <taxon>Buchnereae</taxon>
        <taxon>Striga</taxon>
    </lineage>
</organism>
<sequence>MYIPFHNLHVITTTTTPQTLIPNPPQPRQHLPHRRPHLPLLLQAPKRQLSHQRHNPPHPTIRPKPEPLVHQLIQSPVLNLVHRHARQVNILTVPVGVHCPLIVLRVNVSRSSLWGRGDMCDVGREETGEAEIGHFHVEIRVEEDVVGFHVAVDDVGFVEVVEGLGRLDSDVEADGQRDGSRGTVAVEVVGDCAVGDELVDEEELAAAVGGAAVEGDEVFVAEACQDLDLVHELLHALERGIVLLTIIHGAEATIAEDSRRMEIVGSLFELGVIKHLDAIVRAAPL</sequence>
<protein>
    <submittedName>
        <fullName evidence="1">Ketoisovalerate oxidoreductase subunit VorA</fullName>
    </submittedName>
</protein>
<evidence type="ECO:0000313" key="1">
    <source>
        <dbReference type="EMBL" id="GER35597.1"/>
    </source>
</evidence>
<dbReference type="EMBL" id="BKCP01004984">
    <property type="protein sequence ID" value="GER35597.1"/>
    <property type="molecule type" value="Genomic_DNA"/>
</dbReference>
<comment type="caution">
    <text evidence="1">The sequence shown here is derived from an EMBL/GenBank/DDBJ whole genome shotgun (WGS) entry which is preliminary data.</text>
</comment>
<keyword evidence="2" id="KW-1185">Reference proteome</keyword>
<dbReference type="Proteomes" id="UP000325081">
    <property type="component" value="Unassembled WGS sequence"/>
</dbReference>
<evidence type="ECO:0000313" key="2">
    <source>
        <dbReference type="Proteomes" id="UP000325081"/>
    </source>
</evidence>
<name>A0A5A7PTJ2_STRAF</name>
<proteinExistence type="predicted"/>